<accession>A0ACB9DCZ9</accession>
<dbReference type="Proteomes" id="UP001056120">
    <property type="component" value="Linkage Group LG19"/>
</dbReference>
<reference evidence="2" key="1">
    <citation type="journal article" date="2022" name="Mol. Ecol. Resour.">
        <title>The genomes of chicory, endive, great burdock and yacon provide insights into Asteraceae palaeo-polyploidization history and plant inulin production.</title>
        <authorList>
            <person name="Fan W."/>
            <person name="Wang S."/>
            <person name="Wang H."/>
            <person name="Wang A."/>
            <person name="Jiang F."/>
            <person name="Liu H."/>
            <person name="Zhao H."/>
            <person name="Xu D."/>
            <person name="Zhang Y."/>
        </authorList>
    </citation>
    <scope>NUCLEOTIDE SEQUENCE [LARGE SCALE GENOMIC DNA]</scope>
    <source>
        <strain evidence="2">cv. Yunnan</strain>
    </source>
</reference>
<name>A0ACB9DCZ9_9ASTR</name>
<reference evidence="1 2" key="2">
    <citation type="journal article" date="2022" name="Mol. Ecol. Resour.">
        <title>The genomes of chicory, endive, great burdock and yacon provide insights into Asteraceae paleo-polyploidization history and plant inulin production.</title>
        <authorList>
            <person name="Fan W."/>
            <person name="Wang S."/>
            <person name="Wang H."/>
            <person name="Wang A."/>
            <person name="Jiang F."/>
            <person name="Liu H."/>
            <person name="Zhao H."/>
            <person name="Xu D."/>
            <person name="Zhang Y."/>
        </authorList>
    </citation>
    <scope>NUCLEOTIDE SEQUENCE [LARGE SCALE GENOMIC DNA]</scope>
    <source>
        <strain evidence="2">cv. Yunnan</strain>
        <tissue evidence="1">Leaves</tissue>
    </source>
</reference>
<proteinExistence type="predicted"/>
<evidence type="ECO:0000313" key="2">
    <source>
        <dbReference type="Proteomes" id="UP001056120"/>
    </source>
</evidence>
<gene>
    <name evidence="1" type="ORF">L1987_57335</name>
</gene>
<protein>
    <submittedName>
        <fullName evidence="1">Uncharacterized protein</fullName>
    </submittedName>
</protein>
<organism evidence="1 2">
    <name type="scientific">Smallanthus sonchifolius</name>
    <dbReference type="NCBI Taxonomy" id="185202"/>
    <lineage>
        <taxon>Eukaryota</taxon>
        <taxon>Viridiplantae</taxon>
        <taxon>Streptophyta</taxon>
        <taxon>Embryophyta</taxon>
        <taxon>Tracheophyta</taxon>
        <taxon>Spermatophyta</taxon>
        <taxon>Magnoliopsida</taxon>
        <taxon>eudicotyledons</taxon>
        <taxon>Gunneridae</taxon>
        <taxon>Pentapetalae</taxon>
        <taxon>asterids</taxon>
        <taxon>campanulids</taxon>
        <taxon>Asterales</taxon>
        <taxon>Asteraceae</taxon>
        <taxon>Asteroideae</taxon>
        <taxon>Heliantheae alliance</taxon>
        <taxon>Millerieae</taxon>
        <taxon>Smallanthus</taxon>
    </lineage>
</organism>
<comment type="caution">
    <text evidence="1">The sequence shown here is derived from an EMBL/GenBank/DDBJ whole genome shotgun (WGS) entry which is preliminary data.</text>
</comment>
<sequence length="141" mass="15752">MEDLPSLNIHVPLTASSSTPSCFRDGRNLQLDQENKKAIKKRNMPEKMDCGPVVNDNNRAVQAVHHGINLPVKQLETHLDEFLTADEKRMVDGSKEGIEVRVVDDESTANHVDLIGTRNFIIFVPNSAGLLNRKNGFCFNI</sequence>
<keyword evidence="2" id="KW-1185">Reference proteome</keyword>
<evidence type="ECO:0000313" key="1">
    <source>
        <dbReference type="EMBL" id="KAI3744258.1"/>
    </source>
</evidence>
<dbReference type="EMBL" id="CM042036">
    <property type="protein sequence ID" value="KAI3744258.1"/>
    <property type="molecule type" value="Genomic_DNA"/>
</dbReference>